<evidence type="ECO:0000259" key="9">
    <source>
        <dbReference type="PROSITE" id="PS50900"/>
    </source>
</evidence>
<keyword evidence="2" id="KW-0964">Secreted</keyword>
<dbReference type="PROSITE" id="PS51670">
    <property type="entry name" value="SHKT"/>
    <property type="match status" value="1"/>
</dbReference>
<evidence type="ECO:0000259" key="10">
    <source>
        <dbReference type="PROSITE" id="PS51670"/>
    </source>
</evidence>
<evidence type="ECO:0000256" key="2">
    <source>
        <dbReference type="ARBA" id="ARBA00022525"/>
    </source>
</evidence>
<name>A0ABM3VI72_MUSDO</name>
<dbReference type="InterPro" id="IPR050439">
    <property type="entry name" value="ADAMTS_ADAMTS-like"/>
</dbReference>
<proteinExistence type="predicted"/>
<dbReference type="InterPro" id="IPR036383">
    <property type="entry name" value="TSP1_rpt_sf"/>
</dbReference>
<feature type="disulfide bond" evidence="6">
    <location>
        <begin position="905"/>
        <end position="923"/>
    </location>
</feature>
<dbReference type="InterPro" id="IPR003582">
    <property type="entry name" value="ShKT_dom"/>
</dbReference>
<evidence type="ECO:0000256" key="6">
    <source>
        <dbReference type="PROSITE-ProRule" id="PRU01005"/>
    </source>
</evidence>
<dbReference type="Proteomes" id="UP001652621">
    <property type="component" value="Unplaced"/>
</dbReference>
<accession>A0ABM3VI72</accession>
<keyword evidence="4" id="KW-0677">Repeat</keyword>
<evidence type="ECO:0000256" key="1">
    <source>
        <dbReference type="ARBA" id="ARBA00004613"/>
    </source>
</evidence>
<gene>
    <name evidence="12" type="primary">LOC101891959</name>
</gene>
<dbReference type="InterPro" id="IPR000884">
    <property type="entry name" value="TSP1_rpt"/>
</dbReference>
<feature type="domain" description="ShKT" evidence="10">
    <location>
        <begin position="898"/>
        <end position="928"/>
    </location>
</feature>
<reference evidence="12" key="1">
    <citation type="submission" date="2025-08" db="UniProtKB">
        <authorList>
            <consortium name="RefSeq"/>
        </authorList>
    </citation>
    <scope>IDENTIFICATION</scope>
    <source>
        <strain evidence="12">Aabys</strain>
        <tissue evidence="12">Whole body</tissue>
    </source>
</reference>
<dbReference type="InterPro" id="IPR010294">
    <property type="entry name" value="ADAMTS_spacer1"/>
</dbReference>
<evidence type="ECO:0000256" key="4">
    <source>
        <dbReference type="ARBA" id="ARBA00022737"/>
    </source>
</evidence>
<keyword evidence="11" id="KW-1185">Reference proteome</keyword>
<organism evidence="11 12">
    <name type="scientific">Musca domestica</name>
    <name type="common">House fly</name>
    <dbReference type="NCBI Taxonomy" id="7370"/>
    <lineage>
        <taxon>Eukaryota</taxon>
        <taxon>Metazoa</taxon>
        <taxon>Ecdysozoa</taxon>
        <taxon>Arthropoda</taxon>
        <taxon>Hexapoda</taxon>
        <taxon>Insecta</taxon>
        <taxon>Pterygota</taxon>
        <taxon>Neoptera</taxon>
        <taxon>Endopterygota</taxon>
        <taxon>Diptera</taxon>
        <taxon>Brachycera</taxon>
        <taxon>Muscomorpha</taxon>
        <taxon>Muscoidea</taxon>
        <taxon>Muscidae</taxon>
        <taxon>Musca</taxon>
    </lineage>
</organism>
<feature type="region of interest" description="Disordered" evidence="7">
    <location>
        <begin position="97"/>
        <end position="151"/>
    </location>
</feature>
<feature type="domain" description="PLAC" evidence="9">
    <location>
        <begin position="876"/>
        <end position="928"/>
    </location>
</feature>
<evidence type="ECO:0000313" key="11">
    <source>
        <dbReference type="Proteomes" id="UP001652621"/>
    </source>
</evidence>
<feature type="region of interest" description="Disordered" evidence="7">
    <location>
        <begin position="184"/>
        <end position="228"/>
    </location>
</feature>
<protein>
    <submittedName>
        <fullName evidence="12">Papilin isoform X1</fullName>
    </submittedName>
</protein>
<feature type="signal peptide" evidence="8">
    <location>
        <begin position="1"/>
        <end position="22"/>
    </location>
</feature>
<dbReference type="PANTHER" id="PTHR13723">
    <property type="entry name" value="ADAMTS A DISINTEGRIN AND METALLOPROTEASE WITH THROMBOSPONDIN MOTIFS PROTEASE"/>
    <property type="match status" value="1"/>
</dbReference>
<sequence length="928" mass="105068">MLNMKKILSILLIISLTGLTWADLSTVEKIRKHKEWLKQRNRERNNHLSNFDAQQKSVELLNLWRFDNTKTGDDDPRANDVYPENERILKPVFITTTPTTTTSSTTTTTTTTTPKPRTTTTPKTTTTSRRPPTSTTTRRAPTTTTAASSTRYSLLHQPRFRPYPSDTLSNDILEATQVIATPTRTTSTTTTTTTTTTTPRPTTTIMPTTTTSTTTTTTTTRKPRPRPYPRWNDWSEWSECSRSCGGGVRYQQRKCINRNSSNGKVYLSKNCIGVYKRYQLCNDVPCPSSVQDFRSEQCSAYDEVDFQGQQYSWEPYVKDDAECELNCKPVGMKYFATLNASVLDGTPCEKPAEYYRSNYRGRAMCIEGICKAIHAGGIVTGLSANSGAVACGGLLCRPLTGLYTRDPLPEDAYIHVAIIPAGASNISITELKNSMNLLVLRTEDQKYVFNGDNTMSDSGVYEAAGAVFDYHRLDSLQEQSEGVTEWVTCTGPIRESLELMIYSKTVNPGIKYEYLLPITSDSEENEVSVETDGFLKSANDEAIINANRPLRKRRYNWKVVGFSACSKSCGGGMQSPIIKCVRENPLRYYSQRRCAHSEKPMINENLLRCNTQPCPAFWRLEDWGECRCHQGEGGVREREINCVQELASGVVVHVDAAACMEEKPVAKKPCDCPKNRRRSNNVRYRIHGLSPNSSHTGNKNNRDKAGVWLMSDWNQYCSSDCGPGTEYRTIYCDRTKSNPDRCDVRNAPETTRICDREESCDTGEWFAGPWSPCNGNCFNLTRTRQVLCIENQLILEDEDCKAELKPTTVEKCSHEEVEYCGPRWHYSEWSECTKTCDGGTQRRSVKCLEYSEQENALKESNKCRYSIREPIYRSCNTHKCEDLRYEQLQNDDAIILPCTDVFSNCAWAVKAKLCSYEYYKQKCCYSCN</sequence>
<dbReference type="PROSITE" id="PS50900">
    <property type="entry name" value="PLAC"/>
    <property type="match status" value="1"/>
</dbReference>
<feature type="chain" id="PRO_5045549499" evidence="8">
    <location>
        <begin position="23"/>
        <end position="928"/>
    </location>
</feature>
<dbReference type="Pfam" id="PF05986">
    <property type="entry name" value="ADAMTS_spacer1"/>
    <property type="match status" value="1"/>
</dbReference>
<comment type="subcellular location">
    <subcellularLocation>
        <location evidence="1">Secreted</location>
    </subcellularLocation>
</comment>
<feature type="disulfide bond" evidence="6">
    <location>
        <begin position="914"/>
        <end position="927"/>
    </location>
</feature>
<dbReference type="Gene3D" id="2.60.120.830">
    <property type="match status" value="1"/>
</dbReference>
<comment type="caution">
    <text evidence="6">Lacks conserved residue(s) required for the propagation of feature annotation.</text>
</comment>
<dbReference type="InterPro" id="IPR013273">
    <property type="entry name" value="ADAMTS/ADAMTS-like"/>
</dbReference>
<evidence type="ECO:0000313" key="12">
    <source>
        <dbReference type="RefSeq" id="XP_058985500.1"/>
    </source>
</evidence>
<dbReference type="PRINTS" id="PR01857">
    <property type="entry name" value="ADAMTSFAMILY"/>
</dbReference>
<evidence type="ECO:0000256" key="8">
    <source>
        <dbReference type="SAM" id="SignalP"/>
    </source>
</evidence>
<dbReference type="SUPFAM" id="SSF82895">
    <property type="entry name" value="TSP-1 type 1 repeat"/>
    <property type="match status" value="5"/>
</dbReference>
<dbReference type="PANTHER" id="PTHR13723:SF316">
    <property type="entry name" value="LONELY HEART, ISOFORM A"/>
    <property type="match status" value="1"/>
</dbReference>
<evidence type="ECO:0000256" key="7">
    <source>
        <dbReference type="SAM" id="MobiDB-lite"/>
    </source>
</evidence>
<keyword evidence="5 6" id="KW-1015">Disulfide bond</keyword>
<feature type="compositionally biased region" description="Low complexity" evidence="7">
    <location>
        <begin position="184"/>
        <end position="220"/>
    </location>
</feature>
<dbReference type="Pfam" id="PF00090">
    <property type="entry name" value="TSP_1"/>
    <property type="match status" value="1"/>
</dbReference>
<dbReference type="Gene3D" id="2.20.100.10">
    <property type="entry name" value="Thrombospondin type-1 (TSP1) repeat"/>
    <property type="match status" value="4"/>
</dbReference>
<evidence type="ECO:0000256" key="3">
    <source>
        <dbReference type="ARBA" id="ARBA00022729"/>
    </source>
</evidence>
<dbReference type="Pfam" id="PF08686">
    <property type="entry name" value="PLAC"/>
    <property type="match status" value="1"/>
</dbReference>
<evidence type="ECO:0000256" key="5">
    <source>
        <dbReference type="ARBA" id="ARBA00023157"/>
    </source>
</evidence>
<dbReference type="SMART" id="SM00209">
    <property type="entry name" value="TSP1"/>
    <property type="match status" value="5"/>
</dbReference>
<dbReference type="InterPro" id="IPR010909">
    <property type="entry name" value="PLAC"/>
</dbReference>
<dbReference type="RefSeq" id="XP_058985500.1">
    <property type="nucleotide sequence ID" value="XM_059129517.1"/>
</dbReference>
<dbReference type="Pfam" id="PF19030">
    <property type="entry name" value="TSP1_ADAMTS"/>
    <property type="match status" value="4"/>
</dbReference>
<dbReference type="GeneID" id="101891959"/>
<dbReference type="PROSITE" id="PS50092">
    <property type="entry name" value="TSP1"/>
    <property type="match status" value="5"/>
</dbReference>
<keyword evidence="3 8" id="KW-0732">Signal</keyword>